<evidence type="ECO:0000256" key="1">
    <source>
        <dbReference type="SAM" id="MobiDB-lite"/>
    </source>
</evidence>
<dbReference type="Proteomes" id="UP000054107">
    <property type="component" value="Unassembled WGS sequence"/>
</dbReference>
<proteinExistence type="predicted"/>
<organism evidence="2 3">
    <name type="scientific">Parasitella parasitica</name>
    <dbReference type="NCBI Taxonomy" id="35722"/>
    <lineage>
        <taxon>Eukaryota</taxon>
        <taxon>Fungi</taxon>
        <taxon>Fungi incertae sedis</taxon>
        <taxon>Mucoromycota</taxon>
        <taxon>Mucoromycotina</taxon>
        <taxon>Mucoromycetes</taxon>
        <taxon>Mucorales</taxon>
        <taxon>Mucorineae</taxon>
        <taxon>Mucoraceae</taxon>
        <taxon>Parasitella</taxon>
    </lineage>
</organism>
<feature type="compositionally biased region" description="Acidic residues" evidence="1">
    <location>
        <begin position="123"/>
        <end position="137"/>
    </location>
</feature>
<evidence type="ECO:0000313" key="2">
    <source>
        <dbReference type="EMBL" id="CEP16558.1"/>
    </source>
</evidence>
<reference evidence="2 3" key="1">
    <citation type="submission" date="2014-09" db="EMBL/GenBank/DDBJ databases">
        <authorList>
            <person name="Ellenberger Sabrina"/>
        </authorList>
    </citation>
    <scope>NUCLEOTIDE SEQUENCE [LARGE SCALE GENOMIC DNA]</scope>
    <source>
        <strain evidence="2 3">CBS 412.66</strain>
    </source>
</reference>
<sequence>MEYLIKTNPKRWKLEQLYFQYKHSCNSFQDARAKLKSDLNDLIQSELCSDKAKKSMKALLNNLESRLKLIDGKVNQQSNKAASTMQTKNQITGSGSINNITYTGDINKQTNNIKDAATKAVENTEEEEEEEEEEETNEPLNVSFIFLRCLNFYRSNKFYLALNGIIWIDERNRRSYKMSEEVWELVSSQMKMKYKDLAKPNEYKEIETIAETVMTEGVQEGENKAAKYQADCASKGLKPELLRANKTHDMINKLKQNDLNTIKEPLFCSLVVDNLVAPFLCSNGVDIILQGSSDPSIGSKERRGSHGRVPDLSLLVKYDEHIAMPFLCEVKTPSHMQGLNPKDVQDPDFIKLANIMKDELDQMDMIEEKEVYGLLVEGFKCQLFVLDHCFYKVYRFFMIDQFYLPRDLFDLHALVPCFRRLDSLEVRIKHLTNKILDDFSLLPEEGVISPNRRPTNQKLVSFLSPHRSD</sequence>
<accession>A0A0B7NMJ9</accession>
<feature type="region of interest" description="Disordered" evidence="1">
    <location>
        <begin position="118"/>
        <end position="137"/>
    </location>
</feature>
<keyword evidence="3" id="KW-1185">Reference proteome</keyword>
<name>A0A0B7NMJ9_9FUNG</name>
<dbReference type="AlphaFoldDB" id="A0A0B7NMJ9"/>
<evidence type="ECO:0000313" key="3">
    <source>
        <dbReference type="Proteomes" id="UP000054107"/>
    </source>
</evidence>
<dbReference type="OrthoDB" id="2281467at2759"/>
<gene>
    <name evidence="2" type="primary">PARPA_10830.1 scaffold 41979</name>
</gene>
<protein>
    <submittedName>
        <fullName evidence="2">Uncharacterized protein</fullName>
    </submittedName>
</protein>
<dbReference type="EMBL" id="LN733219">
    <property type="protein sequence ID" value="CEP16558.1"/>
    <property type="molecule type" value="Genomic_DNA"/>
</dbReference>